<accession>A0ABR4P2P8</accession>
<dbReference type="Proteomes" id="UP001629113">
    <property type="component" value="Unassembled WGS sequence"/>
</dbReference>
<dbReference type="PANTHER" id="PTHR42100:SF1">
    <property type="entry name" value="OXIDOREDUCTASE 178 KDA SUBUNIT, PUTATIVE (AFU_ORTHOLOGUE AFUA_8G04320)-RELATED"/>
    <property type="match status" value="1"/>
</dbReference>
<comment type="caution">
    <text evidence="2">The sequence shown here is derived from an EMBL/GenBank/DDBJ whole genome shotgun (WGS) entry which is preliminary data.</text>
</comment>
<sequence>MFTLRRKAVQSADRLGAVATRSTRRYASGKTGDEVHHFAGTSKEHGHQHAGPAEESLGTQFYFVLALVPASIALYAASTPSADGTQPAFSRLIESYSAYKKEWAEKAAQTNTLHTQMAEQAAFDRNLFQSTPGSPHYELKFPEIFNTGSPYNGVAGHRARNMDEVVAHYHKLNADAEIKKLKALEQERSS</sequence>
<dbReference type="InterPro" id="IPR034444">
    <property type="entry name" value="Nuo17.8"/>
</dbReference>
<proteinExistence type="predicted"/>
<evidence type="ECO:0000256" key="1">
    <source>
        <dbReference type="SAM" id="MobiDB-lite"/>
    </source>
</evidence>
<keyword evidence="3" id="KW-1185">Reference proteome</keyword>
<gene>
    <name evidence="2" type="ORF">PVAG01_10577</name>
</gene>
<name>A0ABR4P2P8_9HELO</name>
<evidence type="ECO:0000313" key="2">
    <source>
        <dbReference type="EMBL" id="KAL3417567.1"/>
    </source>
</evidence>
<dbReference type="EMBL" id="JBFCZG010000010">
    <property type="protein sequence ID" value="KAL3417567.1"/>
    <property type="molecule type" value="Genomic_DNA"/>
</dbReference>
<organism evidence="2 3">
    <name type="scientific">Phlyctema vagabunda</name>
    <dbReference type="NCBI Taxonomy" id="108571"/>
    <lineage>
        <taxon>Eukaryota</taxon>
        <taxon>Fungi</taxon>
        <taxon>Dikarya</taxon>
        <taxon>Ascomycota</taxon>
        <taxon>Pezizomycotina</taxon>
        <taxon>Leotiomycetes</taxon>
        <taxon>Helotiales</taxon>
        <taxon>Dermateaceae</taxon>
        <taxon>Phlyctema</taxon>
    </lineage>
</organism>
<feature type="region of interest" description="Disordered" evidence="1">
    <location>
        <begin position="21"/>
        <end position="52"/>
    </location>
</feature>
<dbReference type="PANTHER" id="PTHR42100">
    <property type="entry name" value="OXIDOREDUCTASE 178 KDA SUBUNIT, PUTATIVE (AFU_ORTHOLOGUE AFUA_8G04320)-RELATED"/>
    <property type="match status" value="1"/>
</dbReference>
<reference evidence="2 3" key="1">
    <citation type="submission" date="2024-06" db="EMBL/GenBank/DDBJ databases">
        <title>Complete genome of Phlyctema vagabunda strain 19-DSS-EL-015.</title>
        <authorList>
            <person name="Fiorenzani C."/>
        </authorList>
    </citation>
    <scope>NUCLEOTIDE SEQUENCE [LARGE SCALE GENOMIC DNA]</scope>
    <source>
        <strain evidence="2 3">19-DSS-EL-015</strain>
    </source>
</reference>
<protein>
    <submittedName>
        <fullName evidence="2">NADH-ubiquinone oxidoreductase 17.8 kDa subunit</fullName>
    </submittedName>
</protein>
<evidence type="ECO:0000313" key="3">
    <source>
        <dbReference type="Proteomes" id="UP001629113"/>
    </source>
</evidence>
<feature type="compositionally biased region" description="Basic and acidic residues" evidence="1">
    <location>
        <begin position="31"/>
        <end position="47"/>
    </location>
</feature>